<gene>
    <name evidence="18" type="ORF">A9Q84_16065</name>
</gene>
<evidence type="ECO:0000256" key="1">
    <source>
        <dbReference type="ARBA" id="ARBA00003943"/>
    </source>
</evidence>
<evidence type="ECO:0000313" key="18">
    <source>
        <dbReference type="EMBL" id="OUR95351.1"/>
    </source>
</evidence>
<accession>A0A1Y5F841</accession>
<protein>
    <recommendedName>
        <fullName evidence="5 15">NAD(P) transhydrogenase subunit beta</fullName>
        <ecNumber evidence="4 15">7.1.1.1</ecNumber>
    </recommendedName>
    <alternativeName>
        <fullName evidence="15">Nicotinamide nucleotide transhydrogenase subunit beta</fullName>
    </alternativeName>
</protein>
<evidence type="ECO:0000256" key="12">
    <source>
        <dbReference type="ARBA" id="ARBA00023027"/>
    </source>
</evidence>
<keyword evidence="8 16" id="KW-0812">Transmembrane</keyword>
<feature type="transmembrane region" description="Helical" evidence="16">
    <location>
        <begin position="85"/>
        <end position="106"/>
    </location>
</feature>
<sequence length="456" mass="48851">MNIMTNMFYLFSTFCFVIGLKFLGRPATARKGNLFSSIGMLIAVVATLFSKDIVSFEMIAVGISVGSIIGFVAARVVAMTAMPQLVALFNGLGGLASLLIGIGIYLKTFQYTLLDAIIVCLAVTIGGVTFTGSLIAWAKLSGIISGKPITHILLKILYFLFILTTLIISVLFSIHWSADPNLFYILVTSACFLGILGVLFIGGADMPVVISLLNSCSGLAASATGFVVHNNLLIIAGALVGASGIILTKIMCQSMNRSLNNVLFMGILKKKSHAKTIEGETQPINIENTYYLLEAARNVLIVPGFGLAVSQAQHSVKELTQILEDNGAIVNFGIHPVAGRMPGHMNVLLAEANIDYDQLLEMDQVNSTMELTDVCIVIGANDVVNPSAREDKSGPIYGMPIINVDKAKTVIVLKRSMATGYAGIQNGLFYKDNTRMLFGDAKSSIQELINEFKSSA</sequence>
<dbReference type="GO" id="GO:0008750">
    <property type="term" value="F:proton-translocating NAD(P)+ transhydrogenase activity"/>
    <property type="evidence" value="ECO:0007669"/>
    <property type="project" value="UniProtKB-EC"/>
</dbReference>
<evidence type="ECO:0000256" key="16">
    <source>
        <dbReference type="SAM" id="Phobius"/>
    </source>
</evidence>
<keyword evidence="12 15" id="KW-0520">NAD</keyword>
<keyword evidence="7 15" id="KW-0997">Cell inner membrane</keyword>
<evidence type="ECO:0000256" key="7">
    <source>
        <dbReference type="ARBA" id="ARBA00022519"/>
    </source>
</evidence>
<evidence type="ECO:0000256" key="6">
    <source>
        <dbReference type="ARBA" id="ARBA00022475"/>
    </source>
</evidence>
<keyword evidence="13 15" id="KW-0472">Membrane</keyword>
<dbReference type="EC" id="7.1.1.1" evidence="4 15"/>
<dbReference type="Pfam" id="PF02233">
    <property type="entry name" value="PNTB"/>
    <property type="match status" value="1"/>
</dbReference>
<feature type="transmembrane region" description="Helical" evidence="16">
    <location>
        <begin position="56"/>
        <end position="78"/>
    </location>
</feature>
<comment type="catalytic activity">
    <reaction evidence="14 15">
        <text>NAD(+) + NADPH + H(+)(in) = NADH + NADP(+) + H(+)(out)</text>
        <dbReference type="Rhea" id="RHEA:47992"/>
        <dbReference type="ChEBI" id="CHEBI:15378"/>
        <dbReference type="ChEBI" id="CHEBI:57540"/>
        <dbReference type="ChEBI" id="CHEBI:57783"/>
        <dbReference type="ChEBI" id="CHEBI:57945"/>
        <dbReference type="ChEBI" id="CHEBI:58349"/>
        <dbReference type="EC" id="7.1.1.1"/>
    </reaction>
</comment>
<feature type="domain" description="NADP transhydrogenase beta-like" evidence="17">
    <location>
        <begin position="6"/>
        <end position="450"/>
    </location>
</feature>
<evidence type="ECO:0000256" key="8">
    <source>
        <dbReference type="ARBA" id="ARBA00022692"/>
    </source>
</evidence>
<feature type="transmembrane region" description="Helical" evidence="16">
    <location>
        <begin position="152"/>
        <end position="176"/>
    </location>
</feature>
<name>A0A1Y5F841_9BACT</name>
<evidence type="ECO:0000256" key="2">
    <source>
        <dbReference type="ARBA" id="ARBA00004429"/>
    </source>
</evidence>
<feature type="transmembrane region" description="Helical" evidence="16">
    <location>
        <begin position="182"/>
        <end position="201"/>
    </location>
</feature>
<evidence type="ECO:0000256" key="10">
    <source>
        <dbReference type="ARBA" id="ARBA00022967"/>
    </source>
</evidence>
<feature type="transmembrane region" description="Helical" evidence="16">
    <location>
        <begin position="233"/>
        <end position="252"/>
    </location>
</feature>
<keyword evidence="9 15" id="KW-0521">NADP</keyword>
<evidence type="ECO:0000256" key="3">
    <source>
        <dbReference type="ARBA" id="ARBA00007919"/>
    </source>
</evidence>
<evidence type="ECO:0000256" key="9">
    <source>
        <dbReference type="ARBA" id="ARBA00022857"/>
    </source>
</evidence>
<dbReference type="AlphaFoldDB" id="A0A1Y5F841"/>
<dbReference type="InterPro" id="IPR034300">
    <property type="entry name" value="PNTB-like"/>
</dbReference>
<dbReference type="PANTHER" id="PTHR44758:SF1">
    <property type="entry name" value="NAD(P) TRANSHYDROGENASE SUBUNIT BETA"/>
    <property type="match status" value="1"/>
</dbReference>
<evidence type="ECO:0000256" key="11">
    <source>
        <dbReference type="ARBA" id="ARBA00022989"/>
    </source>
</evidence>
<feature type="transmembrane region" description="Helical" evidence="16">
    <location>
        <begin position="112"/>
        <end position="140"/>
    </location>
</feature>
<dbReference type="GO" id="GO:0005886">
    <property type="term" value="C:plasma membrane"/>
    <property type="evidence" value="ECO:0007669"/>
    <property type="project" value="UniProtKB-SubCell"/>
</dbReference>
<evidence type="ECO:0000259" key="17">
    <source>
        <dbReference type="Pfam" id="PF02233"/>
    </source>
</evidence>
<comment type="caution">
    <text evidence="18">The sequence shown here is derived from an EMBL/GenBank/DDBJ whole genome shotgun (WGS) entry which is preliminary data.</text>
</comment>
<dbReference type="EMBL" id="MAAO01000008">
    <property type="protein sequence ID" value="OUR95351.1"/>
    <property type="molecule type" value="Genomic_DNA"/>
</dbReference>
<comment type="similarity">
    <text evidence="3 15">Belongs to the PNT beta subunit family.</text>
</comment>
<dbReference type="Gene3D" id="3.40.50.1220">
    <property type="entry name" value="TPP-binding domain"/>
    <property type="match status" value="1"/>
</dbReference>
<evidence type="ECO:0000256" key="5">
    <source>
        <dbReference type="ARBA" id="ARBA00014581"/>
    </source>
</evidence>
<organism evidence="18 19">
    <name type="scientific">Halobacteriovorax marinus</name>
    <dbReference type="NCBI Taxonomy" id="97084"/>
    <lineage>
        <taxon>Bacteria</taxon>
        <taxon>Pseudomonadati</taxon>
        <taxon>Bdellovibrionota</taxon>
        <taxon>Bacteriovoracia</taxon>
        <taxon>Bacteriovoracales</taxon>
        <taxon>Halobacteriovoraceae</taxon>
        <taxon>Halobacteriovorax</taxon>
    </lineage>
</organism>
<comment type="function">
    <text evidence="1 15">The transhydrogenation between NADH and NADP is coupled to respiration and ATP hydrolysis and functions as a proton pump across the membrane.</text>
</comment>
<evidence type="ECO:0000256" key="13">
    <source>
        <dbReference type="ARBA" id="ARBA00023136"/>
    </source>
</evidence>
<comment type="subcellular location">
    <subcellularLocation>
        <location evidence="2">Cell inner membrane</location>
        <topology evidence="2">Multi-pass membrane protein</topology>
    </subcellularLocation>
</comment>
<keyword evidence="6 15" id="KW-1003">Cell membrane</keyword>
<dbReference type="Proteomes" id="UP000196531">
    <property type="component" value="Unassembled WGS sequence"/>
</dbReference>
<proteinExistence type="inferred from homology"/>
<dbReference type="FunFam" id="3.40.50.1220:FF:000002">
    <property type="entry name" value="NAD(P) transhydrogenase subunit beta"/>
    <property type="match status" value="1"/>
</dbReference>
<reference evidence="19" key="1">
    <citation type="journal article" date="2017" name="Proc. Natl. Acad. Sci. U.S.A.">
        <title>Simulation of Deepwater Horizon oil plume reveals substrate specialization within a complex community of hydrocarbon-degraders.</title>
        <authorList>
            <person name="Hu P."/>
            <person name="Dubinsky E.A."/>
            <person name="Probst A.J."/>
            <person name="Wang J."/>
            <person name="Sieber C.M.K."/>
            <person name="Tom L.M."/>
            <person name="Gardinali P."/>
            <person name="Banfield J.F."/>
            <person name="Atlas R.M."/>
            <person name="Andersen G.L."/>
        </authorList>
    </citation>
    <scope>NUCLEOTIDE SEQUENCE [LARGE SCALE GENOMIC DNA]</scope>
</reference>
<evidence type="ECO:0000256" key="15">
    <source>
        <dbReference type="PIRNR" id="PIRNR000204"/>
    </source>
</evidence>
<dbReference type="PANTHER" id="PTHR44758">
    <property type="entry name" value="NAD(P) TRANSHYDROGENASE SUBUNIT BETA"/>
    <property type="match status" value="1"/>
</dbReference>
<dbReference type="InterPro" id="IPR029035">
    <property type="entry name" value="DHS-like_NAD/FAD-binding_dom"/>
</dbReference>
<evidence type="ECO:0000256" key="4">
    <source>
        <dbReference type="ARBA" id="ARBA00012943"/>
    </source>
</evidence>
<keyword evidence="11 16" id="KW-1133">Transmembrane helix</keyword>
<dbReference type="GO" id="GO:0050661">
    <property type="term" value="F:NADP binding"/>
    <property type="evidence" value="ECO:0007669"/>
    <property type="project" value="InterPro"/>
</dbReference>
<keyword evidence="10 15" id="KW-1278">Translocase</keyword>
<dbReference type="PIRSF" id="PIRSF000204">
    <property type="entry name" value="PNTB"/>
    <property type="match status" value="1"/>
</dbReference>
<evidence type="ECO:0000313" key="19">
    <source>
        <dbReference type="Proteomes" id="UP000196531"/>
    </source>
</evidence>
<evidence type="ECO:0000256" key="14">
    <source>
        <dbReference type="ARBA" id="ARBA00048202"/>
    </source>
</evidence>
<feature type="transmembrane region" description="Helical" evidence="16">
    <location>
        <begin position="6"/>
        <end position="23"/>
    </location>
</feature>
<dbReference type="SUPFAM" id="SSF52467">
    <property type="entry name" value="DHS-like NAD/FAD-binding domain"/>
    <property type="match status" value="1"/>
</dbReference>
<dbReference type="InterPro" id="IPR012136">
    <property type="entry name" value="NADH_DH_b"/>
</dbReference>